<dbReference type="Proteomes" id="UP001172155">
    <property type="component" value="Unassembled WGS sequence"/>
</dbReference>
<dbReference type="GO" id="GO:0003735">
    <property type="term" value="F:structural constituent of ribosome"/>
    <property type="evidence" value="ECO:0007669"/>
    <property type="project" value="TreeGrafter"/>
</dbReference>
<reference evidence="2" key="1">
    <citation type="submission" date="2023-06" db="EMBL/GenBank/DDBJ databases">
        <title>Genome-scale phylogeny and comparative genomics of the fungal order Sordariales.</title>
        <authorList>
            <consortium name="Lawrence Berkeley National Laboratory"/>
            <person name="Hensen N."/>
            <person name="Bonometti L."/>
            <person name="Westerberg I."/>
            <person name="Brannstrom I.O."/>
            <person name="Guillou S."/>
            <person name="Cros-Aarteil S."/>
            <person name="Calhoun S."/>
            <person name="Haridas S."/>
            <person name="Kuo A."/>
            <person name="Mondo S."/>
            <person name="Pangilinan J."/>
            <person name="Riley R."/>
            <person name="LaButti K."/>
            <person name="Andreopoulos B."/>
            <person name="Lipzen A."/>
            <person name="Chen C."/>
            <person name="Yanf M."/>
            <person name="Daum C."/>
            <person name="Ng V."/>
            <person name="Clum A."/>
            <person name="Steindorff A."/>
            <person name="Ohm R."/>
            <person name="Martin F."/>
            <person name="Silar P."/>
            <person name="Natvig D."/>
            <person name="Lalanne C."/>
            <person name="Gautier V."/>
            <person name="Ament-velasquez S.L."/>
            <person name="Kruys A."/>
            <person name="Hutchinson M.I."/>
            <person name="Powell A.J."/>
            <person name="Barry K."/>
            <person name="Miller A.N."/>
            <person name="Grigoriev I.V."/>
            <person name="Debuchy R."/>
            <person name="Gladieux P."/>
            <person name="Thoren M.H."/>
            <person name="Johannesson H."/>
        </authorList>
    </citation>
    <scope>NUCLEOTIDE SEQUENCE</scope>
    <source>
        <strain evidence="2">SMH3187-1</strain>
    </source>
</reference>
<dbReference type="GO" id="GO:0070124">
    <property type="term" value="P:mitochondrial translational initiation"/>
    <property type="evidence" value="ECO:0007669"/>
    <property type="project" value="TreeGrafter"/>
</dbReference>
<gene>
    <name evidence="2" type="ORF">B0T18DRAFT_415435</name>
</gene>
<keyword evidence="2" id="KW-0689">Ribosomal protein</keyword>
<evidence type="ECO:0000313" key="3">
    <source>
        <dbReference type="Proteomes" id="UP001172155"/>
    </source>
</evidence>
<feature type="compositionally biased region" description="Low complexity" evidence="1">
    <location>
        <begin position="245"/>
        <end position="262"/>
    </location>
</feature>
<dbReference type="AlphaFoldDB" id="A0AA40EQC0"/>
<dbReference type="InterPro" id="IPR016712">
    <property type="entry name" value="Rbsml_bS1m-like"/>
</dbReference>
<keyword evidence="2" id="KW-0687">Ribonucleoprotein</keyword>
<accession>A0AA40EQC0</accession>
<sequence length="439" mass="47695">MAASRSVSPGGALLRSSRIGVALRSPSATQAFPTHQTITTTSDSRARGDWGLKRALPLKTTTRSTFPMLRVRAMDTLEGITDFSSATDYGISLRKFQELRLPMSIPAVHAVSSVGGDNKFQNRKSVFEEAQDVTAISVEDRPAHETTRWKFTGPWLGGMGEGDFKDWVLKQVRPRRAEFREFLKGKLAVELHAEALRNSLDEGDEEAANLAPIDAASVTDDQLLLYLRKLRNDNERLFSHVGQFLDLPPLTPPNDTNPNRNPYSQNGPPATHPSAGISYLRTSAFLDNHPFYGPQDSHPPVEARVLKVVSQGALGPGTLVGVAGFVTTAPPAHLNMPSVPEVDLRVRGGSKMWVQPFRATVNSTGGIEIDLAKPQDEATIVAMELLGEDESKTFGRPNKAPKRPETLTAEMIRGNYISSGPAAYGLGLGPAGGRSDRRL</sequence>
<organism evidence="2 3">
    <name type="scientific">Schizothecium vesticola</name>
    <dbReference type="NCBI Taxonomy" id="314040"/>
    <lineage>
        <taxon>Eukaryota</taxon>
        <taxon>Fungi</taxon>
        <taxon>Dikarya</taxon>
        <taxon>Ascomycota</taxon>
        <taxon>Pezizomycotina</taxon>
        <taxon>Sordariomycetes</taxon>
        <taxon>Sordariomycetidae</taxon>
        <taxon>Sordariales</taxon>
        <taxon>Schizotheciaceae</taxon>
        <taxon>Schizothecium</taxon>
    </lineage>
</organism>
<name>A0AA40EQC0_9PEZI</name>
<evidence type="ECO:0000313" key="2">
    <source>
        <dbReference type="EMBL" id="KAK0743556.1"/>
    </source>
</evidence>
<dbReference type="PANTHER" id="PTHR28058:SF1">
    <property type="entry name" value="SMALL RIBOSOMAL SUBUNIT PROTEIN BS1M"/>
    <property type="match status" value="1"/>
</dbReference>
<protein>
    <submittedName>
        <fullName evidence="2">Mitochondrial ribosomal protein MRP51</fullName>
    </submittedName>
</protein>
<comment type="caution">
    <text evidence="2">The sequence shown here is derived from an EMBL/GenBank/DDBJ whole genome shotgun (WGS) entry which is preliminary data.</text>
</comment>
<dbReference type="PANTHER" id="PTHR28058">
    <property type="entry name" value="37S RIBOSOMAL PROTEIN MRP51, MITOCHONDRIAL"/>
    <property type="match status" value="1"/>
</dbReference>
<keyword evidence="3" id="KW-1185">Reference proteome</keyword>
<feature type="region of interest" description="Disordered" evidence="1">
    <location>
        <begin position="244"/>
        <end position="276"/>
    </location>
</feature>
<dbReference type="EMBL" id="JAUKUD010000005">
    <property type="protein sequence ID" value="KAK0743556.1"/>
    <property type="molecule type" value="Genomic_DNA"/>
</dbReference>
<proteinExistence type="predicted"/>
<dbReference type="Pfam" id="PF11709">
    <property type="entry name" value="Mit_ribos_Mrp51"/>
    <property type="match status" value="1"/>
</dbReference>
<feature type="region of interest" description="Disordered" evidence="1">
    <location>
        <begin position="418"/>
        <end position="439"/>
    </location>
</feature>
<dbReference type="GO" id="GO:0005763">
    <property type="term" value="C:mitochondrial small ribosomal subunit"/>
    <property type="evidence" value="ECO:0007669"/>
    <property type="project" value="TreeGrafter"/>
</dbReference>
<evidence type="ECO:0000256" key="1">
    <source>
        <dbReference type="SAM" id="MobiDB-lite"/>
    </source>
</evidence>